<dbReference type="EMBL" id="CP001338">
    <property type="protein sequence ID" value="ACL16562.1"/>
    <property type="molecule type" value="Genomic_DNA"/>
</dbReference>
<evidence type="ECO:0000313" key="2">
    <source>
        <dbReference type="Proteomes" id="UP000002457"/>
    </source>
</evidence>
<sequence length="277" mass="31189">MMQMKEPDSSTDWVETWRLTYNQYLSTPHLVPEEPEETIRLSMADPRLWVTQAKYLMERVAPPSGSSVLLVGDRSMLPYLISRKGNRVTEVTKSEAMIDSLTKCAVKHSMESRISVIAGGWEHLDTGCTEKYPLLVAPYSLFTPDLEAVVRAVNTCCSGRVVLFWHGTPPPIAVAMKELWPKVLGCEFNDIPHADCLYRGLRQLGVPASIVCKEYPDGRLYPTLGHAVMDLGARMGGVDEQQDGIIRQYLRNHLNMEHNGLRYRGKSMHAEITWTVG</sequence>
<dbReference type="AlphaFoldDB" id="B8GHF7"/>
<keyword evidence="2" id="KW-1185">Reference proteome</keyword>
<protein>
    <recommendedName>
        <fullName evidence="3">Methyltransferase</fullName>
    </recommendedName>
</protein>
<accession>B8GHF7</accession>
<gene>
    <name evidence="1" type="ordered locus">Mpal_1224</name>
</gene>
<dbReference type="Proteomes" id="UP000002457">
    <property type="component" value="Chromosome"/>
</dbReference>
<dbReference type="SUPFAM" id="SSF53335">
    <property type="entry name" value="S-adenosyl-L-methionine-dependent methyltransferases"/>
    <property type="match status" value="1"/>
</dbReference>
<dbReference type="Gene3D" id="3.40.50.150">
    <property type="entry name" value="Vaccinia Virus protein VP39"/>
    <property type="match status" value="1"/>
</dbReference>
<organism evidence="1 2">
    <name type="scientific">Methanosphaerula palustris (strain ATCC BAA-1556 / DSM 19958 / E1-9c)</name>
    <dbReference type="NCBI Taxonomy" id="521011"/>
    <lineage>
        <taxon>Archaea</taxon>
        <taxon>Methanobacteriati</taxon>
        <taxon>Methanobacteriota</taxon>
        <taxon>Stenosarchaea group</taxon>
        <taxon>Methanomicrobia</taxon>
        <taxon>Methanomicrobiales</taxon>
        <taxon>Methanoregulaceae</taxon>
        <taxon>Methanosphaerula</taxon>
    </lineage>
</organism>
<proteinExistence type="predicted"/>
<reference evidence="1 2" key="1">
    <citation type="journal article" date="2015" name="Genome Announc.">
        <title>Complete Genome Sequence of Methanosphaerula palustris E1-9CT, a Hydrogenotrophic Methanogen Isolated from a Minerotrophic Fen Peatland.</title>
        <authorList>
            <person name="Cadillo-Quiroz H."/>
            <person name="Browne P."/>
            <person name="Kyrpides N."/>
            <person name="Woyke T."/>
            <person name="Goodwin L."/>
            <person name="Detter C."/>
            <person name="Yavitt J.B."/>
            <person name="Zinder S.H."/>
        </authorList>
    </citation>
    <scope>NUCLEOTIDE SEQUENCE [LARGE SCALE GENOMIC DNA]</scope>
    <source>
        <strain evidence="2">ATCC BAA-1556 / DSM 19958 / E1-9c</strain>
    </source>
</reference>
<evidence type="ECO:0000313" key="1">
    <source>
        <dbReference type="EMBL" id="ACL16562.1"/>
    </source>
</evidence>
<dbReference type="eggNOG" id="arCOG01632">
    <property type="taxonomic scope" value="Archaea"/>
</dbReference>
<dbReference type="InterPro" id="IPR029063">
    <property type="entry name" value="SAM-dependent_MTases_sf"/>
</dbReference>
<evidence type="ECO:0008006" key="3">
    <source>
        <dbReference type="Google" id="ProtNLM"/>
    </source>
</evidence>
<name>B8GHF7_METPE</name>
<dbReference type="HOGENOM" id="CLU_1003305_0_0_2"/>
<dbReference type="KEGG" id="mpl:Mpal_1224"/>